<gene>
    <name evidence="4" type="ORF">SAMN05661091_1961</name>
</gene>
<feature type="active site" evidence="1">
    <location>
        <position position="291"/>
    </location>
</feature>
<keyword evidence="1" id="KW-0378">Hydrolase</keyword>
<keyword evidence="2" id="KW-0812">Transmembrane</keyword>
<proteinExistence type="inferred from homology"/>
<accession>A0A1X7H8X6</accession>
<dbReference type="EC" id="3.4.21.53" evidence="1"/>
<dbReference type="EMBL" id="LT840184">
    <property type="protein sequence ID" value="SMF81227.1"/>
    <property type="molecule type" value="Genomic_DNA"/>
</dbReference>
<evidence type="ECO:0000256" key="2">
    <source>
        <dbReference type="SAM" id="Phobius"/>
    </source>
</evidence>
<reference evidence="5" key="1">
    <citation type="submission" date="2017-04" db="EMBL/GenBank/DDBJ databases">
        <authorList>
            <person name="Varghese N."/>
            <person name="Submissions S."/>
        </authorList>
    </citation>
    <scope>NUCLEOTIDE SEQUENCE [LARGE SCALE GENOMIC DNA]</scope>
    <source>
        <strain evidence="5">N3/975</strain>
    </source>
</reference>
<dbReference type="InterPro" id="IPR020568">
    <property type="entry name" value="Ribosomal_Su5_D2-typ_SF"/>
</dbReference>
<organism evidence="4 5">
    <name type="scientific">Paenibacillus uliginis N3/975</name>
    <dbReference type="NCBI Taxonomy" id="1313296"/>
    <lineage>
        <taxon>Bacteria</taxon>
        <taxon>Bacillati</taxon>
        <taxon>Bacillota</taxon>
        <taxon>Bacilli</taxon>
        <taxon>Bacillales</taxon>
        <taxon>Paenibacillaceae</taxon>
        <taxon>Paenibacillus</taxon>
    </lineage>
</organism>
<dbReference type="PROSITE" id="PS51786">
    <property type="entry name" value="LON_PROTEOLYTIC"/>
    <property type="match status" value="1"/>
</dbReference>
<name>A0A1X7H8X6_9BACL</name>
<dbReference type="InterPro" id="IPR036034">
    <property type="entry name" value="PDZ_sf"/>
</dbReference>
<evidence type="ECO:0000313" key="5">
    <source>
        <dbReference type="Proteomes" id="UP000192940"/>
    </source>
</evidence>
<dbReference type="PANTHER" id="PTHR10046">
    <property type="entry name" value="ATP DEPENDENT LON PROTEASE FAMILY MEMBER"/>
    <property type="match status" value="1"/>
</dbReference>
<dbReference type="InterPro" id="IPR014721">
    <property type="entry name" value="Ribsml_uS5_D2-typ_fold_subgr"/>
</dbReference>
<dbReference type="Proteomes" id="UP000192940">
    <property type="component" value="Chromosome I"/>
</dbReference>
<dbReference type="InterPro" id="IPR008269">
    <property type="entry name" value="Lon_proteolytic"/>
</dbReference>
<dbReference type="SUPFAM" id="SSF54211">
    <property type="entry name" value="Ribosomal protein S5 domain 2-like"/>
    <property type="match status" value="1"/>
</dbReference>
<dbReference type="InterPro" id="IPR001478">
    <property type="entry name" value="PDZ"/>
</dbReference>
<dbReference type="Gene3D" id="3.30.230.10">
    <property type="match status" value="1"/>
</dbReference>
<dbReference type="Pfam" id="PF13180">
    <property type="entry name" value="PDZ_2"/>
    <property type="match status" value="1"/>
</dbReference>
<keyword evidence="1" id="KW-0720">Serine protease</keyword>
<dbReference type="RefSeq" id="WP_208918812.1">
    <property type="nucleotide sequence ID" value="NZ_LT840184.1"/>
</dbReference>
<dbReference type="NCBIfam" id="NF041438">
    <property type="entry name" value="SepM_fam_S16"/>
    <property type="match status" value="1"/>
</dbReference>
<dbReference type="Pfam" id="PF05362">
    <property type="entry name" value="Lon_C"/>
    <property type="match status" value="1"/>
</dbReference>
<evidence type="ECO:0000313" key="4">
    <source>
        <dbReference type="EMBL" id="SMF81227.1"/>
    </source>
</evidence>
<evidence type="ECO:0000259" key="3">
    <source>
        <dbReference type="PROSITE" id="PS51786"/>
    </source>
</evidence>
<comment type="similarity">
    <text evidence="1">Belongs to the peptidase S16 family.</text>
</comment>
<keyword evidence="5" id="KW-1185">Reference proteome</keyword>
<feature type="transmembrane region" description="Helical" evidence="2">
    <location>
        <begin position="12"/>
        <end position="30"/>
    </location>
</feature>
<keyword evidence="2" id="KW-0472">Membrane</keyword>
<dbReference type="GO" id="GO:0030163">
    <property type="term" value="P:protein catabolic process"/>
    <property type="evidence" value="ECO:0007669"/>
    <property type="project" value="InterPro"/>
</dbReference>
<dbReference type="STRING" id="1313296.SAMN05661091_1961"/>
<dbReference type="GO" id="GO:0004176">
    <property type="term" value="F:ATP-dependent peptidase activity"/>
    <property type="evidence" value="ECO:0007669"/>
    <property type="project" value="UniProtKB-UniRule"/>
</dbReference>
<evidence type="ECO:0000256" key="1">
    <source>
        <dbReference type="PROSITE-ProRule" id="PRU01122"/>
    </source>
</evidence>
<feature type="active site" evidence="1">
    <location>
        <position position="246"/>
    </location>
</feature>
<dbReference type="SUPFAM" id="SSF50156">
    <property type="entry name" value="PDZ domain-like"/>
    <property type="match status" value="1"/>
</dbReference>
<keyword evidence="1" id="KW-0645">Protease</keyword>
<dbReference type="GO" id="GO:0004252">
    <property type="term" value="F:serine-type endopeptidase activity"/>
    <property type="evidence" value="ECO:0007669"/>
    <property type="project" value="UniProtKB-UniRule"/>
</dbReference>
<dbReference type="GO" id="GO:0006508">
    <property type="term" value="P:proteolysis"/>
    <property type="evidence" value="ECO:0007669"/>
    <property type="project" value="UniProtKB-KW"/>
</dbReference>
<feature type="domain" description="Lon proteolytic" evidence="3">
    <location>
        <begin position="240"/>
        <end position="342"/>
    </location>
</feature>
<keyword evidence="2" id="KW-1133">Transmembrane helix</keyword>
<dbReference type="AlphaFoldDB" id="A0A1X7H8X6"/>
<dbReference type="GO" id="GO:0005524">
    <property type="term" value="F:ATP binding"/>
    <property type="evidence" value="ECO:0007669"/>
    <property type="project" value="InterPro"/>
</dbReference>
<sequence length="346" mass="37552">MKKTVKPSGLRVLLYLVLVGILLYVVVYMPTPYMVYQPGSAEEIRPMISVEKGDPAEEGTFMLTTVSASYANTALLIMAAFNSNAEVVQKEEKLGNQSKEEYAATQVYYMNSSQSLAMEAAYHAAGIDYSIIPAYMFVISVPKDSANKEFFHPGDKLLSVDGNPASDNAKLAELMSSKKVGDVVEVKLERGGKPVTEQVRLVAIKDDKTGSERPGLGVIIATMQKIEPDNPDDRITFTDTKIGGPSAGLMFTMEIYNQLTPGDLSKGYRVAGTGTIDKEGTVGPIGGVKHKIVAAHREGAELFFVPRKNYDEAKAKADRIGTAMKLVPVDKLQDAVDYMNNLPPKG</sequence>
<protein>
    <recommendedName>
        <fullName evidence="1">endopeptidase La</fullName>
        <ecNumber evidence="1">3.4.21.53</ecNumber>
    </recommendedName>
</protein>
<dbReference type="Gene3D" id="2.30.42.10">
    <property type="match status" value="1"/>
</dbReference>
<dbReference type="InterPro" id="IPR027065">
    <property type="entry name" value="Lon_Prtase"/>
</dbReference>
<comment type="catalytic activity">
    <reaction evidence="1">
        <text>Hydrolysis of proteins in presence of ATP.</text>
        <dbReference type="EC" id="3.4.21.53"/>
    </reaction>
</comment>